<dbReference type="AlphaFoldDB" id="A0A8H4VSE4"/>
<comment type="caution">
    <text evidence="1">The sequence shown here is derived from an EMBL/GenBank/DDBJ whole genome shotgun (WGS) entry which is preliminary data.</text>
</comment>
<name>A0A8H4VSE4_9AGAR</name>
<evidence type="ECO:0000313" key="2">
    <source>
        <dbReference type="Proteomes" id="UP000521872"/>
    </source>
</evidence>
<proteinExistence type="predicted"/>
<dbReference type="Proteomes" id="UP000521872">
    <property type="component" value="Unassembled WGS sequence"/>
</dbReference>
<accession>A0A8H4VSE4</accession>
<sequence>MSNHLPASFRSLYRLYLRTSSASVLHQRQAKKNLAQRWRPIFDAGANVVRELQNKPKDASPAWVQSREEWLKVWNKRLDNTLQLLYTSSQSRGLPHRITRNLGFMVANEKDRALTKLVKLPKWDPQKKTPPTSKELVRMEARRKEEEFHDNASKALDEVMRFAETYGPGLTLGRYTPTIRRVARRTDN</sequence>
<dbReference type="EMBL" id="JAACJL010000015">
    <property type="protein sequence ID" value="KAF4620728.1"/>
    <property type="molecule type" value="Genomic_DNA"/>
</dbReference>
<evidence type="ECO:0000313" key="1">
    <source>
        <dbReference type="EMBL" id="KAF4620728.1"/>
    </source>
</evidence>
<organism evidence="1 2">
    <name type="scientific">Agrocybe pediades</name>
    <dbReference type="NCBI Taxonomy" id="84607"/>
    <lineage>
        <taxon>Eukaryota</taxon>
        <taxon>Fungi</taxon>
        <taxon>Dikarya</taxon>
        <taxon>Basidiomycota</taxon>
        <taxon>Agaricomycotina</taxon>
        <taxon>Agaricomycetes</taxon>
        <taxon>Agaricomycetidae</taxon>
        <taxon>Agaricales</taxon>
        <taxon>Agaricineae</taxon>
        <taxon>Strophariaceae</taxon>
        <taxon>Agrocybe</taxon>
    </lineage>
</organism>
<protein>
    <submittedName>
        <fullName evidence="1">Uncharacterized protein</fullName>
    </submittedName>
</protein>
<keyword evidence="2" id="KW-1185">Reference proteome</keyword>
<gene>
    <name evidence="1" type="ORF">D9613_001018</name>
</gene>
<reference evidence="1 2" key="1">
    <citation type="submission" date="2019-12" db="EMBL/GenBank/DDBJ databases">
        <authorList>
            <person name="Floudas D."/>
            <person name="Bentzer J."/>
            <person name="Ahren D."/>
            <person name="Johansson T."/>
            <person name="Persson P."/>
            <person name="Tunlid A."/>
        </authorList>
    </citation>
    <scope>NUCLEOTIDE SEQUENCE [LARGE SCALE GENOMIC DNA]</scope>
    <source>
        <strain evidence="1 2">CBS 102.39</strain>
    </source>
</reference>